<organism evidence="2 3">
    <name type="scientific">Caenorhabditis japonica</name>
    <dbReference type="NCBI Taxonomy" id="281687"/>
    <lineage>
        <taxon>Eukaryota</taxon>
        <taxon>Metazoa</taxon>
        <taxon>Ecdysozoa</taxon>
        <taxon>Nematoda</taxon>
        <taxon>Chromadorea</taxon>
        <taxon>Rhabditida</taxon>
        <taxon>Rhabditina</taxon>
        <taxon>Rhabditomorpha</taxon>
        <taxon>Rhabditoidea</taxon>
        <taxon>Rhabditidae</taxon>
        <taxon>Peloderinae</taxon>
        <taxon>Caenorhabditis</taxon>
    </lineage>
</organism>
<reference evidence="2" key="2">
    <citation type="submission" date="2022-06" db="UniProtKB">
        <authorList>
            <consortium name="EnsemblMetazoa"/>
        </authorList>
    </citation>
    <scope>IDENTIFICATION</scope>
    <source>
        <strain evidence="2">DF5081</strain>
    </source>
</reference>
<sequence>MLRLCQRLPFRRLFSSDAAKNPNLHRTKDQRDLTNMDLIEERIRINNAGVKNREIIINGQRQQWAYRSELVGRHGLDKNHRNTWMAYLIIILIGFGAFVTVKSQVVMGRRQEMDAREALRKELQLSGDDRKKIAIVN</sequence>
<keyword evidence="3" id="KW-1185">Reference proteome</keyword>
<keyword evidence="1" id="KW-1133">Transmembrane helix</keyword>
<evidence type="ECO:0000256" key="1">
    <source>
        <dbReference type="SAM" id="Phobius"/>
    </source>
</evidence>
<dbReference type="EnsemblMetazoa" id="CJA02876a.1">
    <property type="protein sequence ID" value="CJA02876a.1"/>
    <property type="gene ID" value="WBGene00122080"/>
</dbReference>
<protein>
    <submittedName>
        <fullName evidence="2">Uncharacterized protein</fullName>
    </submittedName>
</protein>
<dbReference type="OMA" id="TWMAYLI"/>
<proteinExistence type="predicted"/>
<name>A0A8R1HIR6_CAEJA</name>
<dbReference type="Proteomes" id="UP000005237">
    <property type="component" value="Unassembled WGS sequence"/>
</dbReference>
<evidence type="ECO:0000313" key="2">
    <source>
        <dbReference type="EnsemblMetazoa" id="CJA02876a.1"/>
    </source>
</evidence>
<keyword evidence="1" id="KW-0812">Transmembrane</keyword>
<feature type="transmembrane region" description="Helical" evidence="1">
    <location>
        <begin position="84"/>
        <end position="101"/>
    </location>
</feature>
<evidence type="ECO:0000313" key="3">
    <source>
        <dbReference type="Proteomes" id="UP000005237"/>
    </source>
</evidence>
<accession>A0A8R1HIR6</accession>
<reference evidence="3" key="1">
    <citation type="submission" date="2010-08" db="EMBL/GenBank/DDBJ databases">
        <authorList>
            <consortium name="Caenorhabditis japonica Sequencing Consortium"/>
            <person name="Wilson R.K."/>
        </authorList>
    </citation>
    <scope>NUCLEOTIDE SEQUENCE [LARGE SCALE GENOMIC DNA]</scope>
    <source>
        <strain evidence="3">DF5081</strain>
    </source>
</reference>
<keyword evidence="1" id="KW-0472">Membrane</keyword>
<dbReference type="AlphaFoldDB" id="A0A8R1HIR6"/>